<evidence type="ECO:0000313" key="2">
    <source>
        <dbReference type="EMBL" id="KTC95841.1"/>
    </source>
</evidence>
<feature type="region of interest" description="Disordered" evidence="1">
    <location>
        <begin position="1"/>
        <end position="26"/>
    </location>
</feature>
<dbReference type="PATRIC" id="fig|453.4.peg.2641"/>
<evidence type="ECO:0000313" key="3">
    <source>
        <dbReference type="Proteomes" id="UP000054698"/>
    </source>
</evidence>
<reference evidence="2 3" key="1">
    <citation type="submission" date="2015-11" db="EMBL/GenBank/DDBJ databases">
        <title>Genomic analysis of 38 Legionella species identifies large and diverse effector repertoires.</title>
        <authorList>
            <person name="Burstein D."/>
            <person name="Amaro F."/>
            <person name="Zusman T."/>
            <person name="Lifshitz Z."/>
            <person name="Cohen O."/>
            <person name="Gilbert J.A."/>
            <person name="Pupko T."/>
            <person name="Shuman H.A."/>
            <person name="Segal G."/>
        </authorList>
    </citation>
    <scope>NUCLEOTIDE SEQUENCE [LARGE SCALE GENOMIC DNA]</scope>
    <source>
        <strain evidence="2 3">WO-44C</strain>
    </source>
</reference>
<proteinExistence type="predicted"/>
<gene>
    <name evidence="2" type="ORF">Lfee_2412</name>
</gene>
<name>A0A0W0TJN5_9GAMM</name>
<comment type="caution">
    <text evidence="2">The sequence shown here is derived from an EMBL/GenBank/DDBJ whole genome shotgun (WGS) entry which is preliminary data.</text>
</comment>
<accession>A0A0W0TJN5</accession>
<organism evidence="2 3">
    <name type="scientific">Legionella feeleii</name>
    <dbReference type="NCBI Taxonomy" id="453"/>
    <lineage>
        <taxon>Bacteria</taxon>
        <taxon>Pseudomonadati</taxon>
        <taxon>Pseudomonadota</taxon>
        <taxon>Gammaproteobacteria</taxon>
        <taxon>Legionellales</taxon>
        <taxon>Legionellaceae</taxon>
        <taxon>Legionella</taxon>
    </lineage>
</organism>
<protein>
    <submittedName>
        <fullName evidence="2">Uncharacterized protein</fullName>
    </submittedName>
</protein>
<keyword evidence="3" id="KW-1185">Reference proteome</keyword>
<dbReference type="Proteomes" id="UP000054698">
    <property type="component" value="Unassembled WGS sequence"/>
</dbReference>
<evidence type="ECO:0000256" key="1">
    <source>
        <dbReference type="SAM" id="MobiDB-lite"/>
    </source>
</evidence>
<dbReference type="AlphaFoldDB" id="A0A0W0TJN5"/>
<feature type="non-terminal residue" evidence="2">
    <location>
        <position position="1"/>
    </location>
</feature>
<sequence length="55" mass="6143">GEAIRRHGARGAGFKPSPLGERGSLRRRQGYPYGTLRVALTQSPLNFLLIFIIYN</sequence>
<dbReference type="EMBL" id="LNYB01000083">
    <property type="protein sequence ID" value="KTC95841.1"/>
    <property type="molecule type" value="Genomic_DNA"/>
</dbReference>